<protein>
    <submittedName>
        <fullName evidence="1">Uncharacterized protein</fullName>
    </submittedName>
</protein>
<keyword evidence="2" id="KW-1185">Reference proteome</keyword>
<dbReference type="AlphaFoldDB" id="A0AAD3D914"/>
<accession>A0AAD3D914</accession>
<comment type="caution">
    <text evidence="1">The sequence shown here is derived from an EMBL/GenBank/DDBJ whole genome shotgun (WGS) entry which is preliminary data.</text>
</comment>
<reference evidence="1 2" key="1">
    <citation type="journal article" date="2021" name="Sci. Rep.">
        <title>The genome of the diatom Chaetoceros tenuissimus carries an ancient integrated fragment of an extant virus.</title>
        <authorList>
            <person name="Hongo Y."/>
            <person name="Kimura K."/>
            <person name="Takaki Y."/>
            <person name="Yoshida Y."/>
            <person name="Baba S."/>
            <person name="Kobayashi G."/>
            <person name="Nagasaki K."/>
            <person name="Hano T."/>
            <person name="Tomaru Y."/>
        </authorList>
    </citation>
    <scope>NUCLEOTIDE SEQUENCE [LARGE SCALE GENOMIC DNA]</scope>
    <source>
        <strain evidence="1 2">NIES-3715</strain>
    </source>
</reference>
<name>A0AAD3D914_9STRA</name>
<organism evidence="1 2">
    <name type="scientific">Chaetoceros tenuissimus</name>
    <dbReference type="NCBI Taxonomy" id="426638"/>
    <lineage>
        <taxon>Eukaryota</taxon>
        <taxon>Sar</taxon>
        <taxon>Stramenopiles</taxon>
        <taxon>Ochrophyta</taxon>
        <taxon>Bacillariophyta</taxon>
        <taxon>Coscinodiscophyceae</taxon>
        <taxon>Chaetocerotophycidae</taxon>
        <taxon>Chaetocerotales</taxon>
        <taxon>Chaetocerotaceae</taxon>
        <taxon>Chaetoceros</taxon>
    </lineage>
</organism>
<gene>
    <name evidence="1" type="ORF">CTEN210_16545</name>
</gene>
<evidence type="ECO:0000313" key="1">
    <source>
        <dbReference type="EMBL" id="GFH60069.1"/>
    </source>
</evidence>
<dbReference type="Proteomes" id="UP001054902">
    <property type="component" value="Unassembled WGS sequence"/>
</dbReference>
<sequence length="149" mass="16512">MTRTTTTLNAAARKVTKRSSYPISGKSKCFQISIPNSLPSSTGLSSLFKELAVDRKMLKCTSFGSFSRKKRSSCLVSLLNDNQKKEIDFDQALPTLTASTSSSMASFIDSTQESKTVGPIRKERRSSMPGVTLEFFPLPHFEETEPLEF</sequence>
<evidence type="ECO:0000313" key="2">
    <source>
        <dbReference type="Proteomes" id="UP001054902"/>
    </source>
</evidence>
<proteinExistence type="predicted"/>
<dbReference type="EMBL" id="BLLK01000069">
    <property type="protein sequence ID" value="GFH60069.1"/>
    <property type="molecule type" value="Genomic_DNA"/>
</dbReference>